<dbReference type="Proteomes" id="UP000004067">
    <property type="component" value="Unassembled WGS sequence"/>
</dbReference>
<feature type="coiled-coil region" evidence="1">
    <location>
        <begin position="32"/>
        <end position="59"/>
    </location>
</feature>
<protein>
    <submittedName>
        <fullName evidence="2">Uncharacterized protein</fullName>
    </submittedName>
</protein>
<dbReference type="eggNOG" id="ENOG5030T13">
    <property type="taxonomic scope" value="Bacteria"/>
</dbReference>
<dbReference type="HOGENOM" id="CLU_1419196_0_0_9"/>
<dbReference type="AlphaFoldDB" id="F5RJ84"/>
<comment type="caution">
    <text evidence="2">The sequence shown here is derived from an EMBL/GenBank/DDBJ whole genome shotgun (WGS) entry which is preliminary data.</text>
</comment>
<sequence length="191" mass="22377">MRSSATILTHRGEAEIEANLRQRHVEIDNMIADKEFERNQKAVEAIKQYQEDLSKAAEKMFECIGSMNIELRMRAHRMCMEMVNEYIAIQNRAMNQMFSRVKQIQEIFPEECSERTMMIEDVREQERMIQTRAGELIQIVQKDLDQLGQSLEKIKEQATSMVEKHLSPLRARELSGALQSPNAYEMKRLPE</sequence>
<evidence type="ECO:0000313" key="3">
    <source>
        <dbReference type="Proteomes" id="UP000004067"/>
    </source>
</evidence>
<proteinExistence type="predicted"/>
<dbReference type="EMBL" id="AFHQ01000007">
    <property type="protein sequence ID" value="EGK62070.1"/>
    <property type="molecule type" value="Genomic_DNA"/>
</dbReference>
<feature type="coiled-coil region" evidence="1">
    <location>
        <begin position="137"/>
        <end position="164"/>
    </location>
</feature>
<evidence type="ECO:0000313" key="2">
    <source>
        <dbReference type="EMBL" id="EGK62070.1"/>
    </source>
</evidence>
<accession>F5RJ84</accession>
<gene>
    <name evidence="2" type="ORF">HMPREF9081_0319</name>
</gene>
<organism evidence="2 3">
    <name type="scientific">Centipeda periodontii DSM 2778</name>
    <dbReference type="NCBI Taxonomy" id="888060"/>
    <lineage>
        <taxon>Bacteria</taxon>
        <taxon>Bacillati</taxon>
        <taxon>Bacillota</taxon>
        <taxon>Negativicutes</taxon>
        <taxon>Selenomonadales</taxon>
        <taxon>Selenomonadaceae</taxon>
        <taxon>Centipeda</taxon>
    </lineage>
</organism>
<keyword evidence="3" id="KW-1185">Reference proteome</keyword>
<evidence type="ECO:0000256" key="1">
    <source>
        <dbReference type="SAM" id="Coils"/>
    </source>
</evidence>
<name>F5RJ84_9FIRM</name>
<keyword evidence="1" id="KW-0175">Coiled coil</keyword>
<reference evidence="2 3" key="1">
    <citation type="submission" date="2011-04" db="EMBL/GenBank/DDBJ databases">
        <authorList>
            <person name="Muzny D."/>
            <person name="Qin X."/>
            <person name="Deng J."/>
            <person name="Jiang H."/>
            <person name="Liu Y."/>
            <person name="Qu J."/>
            <person name="Song X.-Z."/>
            <person name="Zhang L."/>
            <person name="Thornton R."/>
            <person name="Coyle M."/>
            <person name="Francisco L."/>
            <person name="Jackson L."/>
            <person name="Javaid M."/>
            <person name="Korchina V."/>
            <person name="Kovar C."/>
            <person name="Mata R."/>
            <person name="Mathew T."/>
            <person name="Ngo R."/>
            <person name="Nguyen L."/>
            <person name="Nguyen N."/>
            <person name="Okwuonu G."/>
            <person name="Ongeri F."/>
            <person name="Pham C."/>
            <person name="Simmons D."/>
            <person name="Wilczek-Boney K."/>
            <person name="Hale W."/>
            <person name="Jakkamsetti A."/>
            <person name="Pham P."/>
            <person name="Ruth R."/>
            <person name="San Lucas F."/>
            <person name="Warren J."/>
            <person name="Zhang J."/>
            <person name="Zhao Z."/>
            <person name="Zhou C."/>
            <person name="Zhu D."/>
            <person name="Lee S."/>
            <person name="Bess C."/>
            <person name="Blankenburg K."/>
            <person name="Forbes L."/>
            <person name="Fu Q."/>
            <person name="Gubbala S."/>
            <person name="Hirani K."/>
            <person name="Jayaseelan J.C."/>
            <person name="Lara F."/>
            <person name="Munidasa M."/>
            <person name="Palculict T."/>
            <person name="Patil S."/>
            <person name="Pu L.-L."/>
            <person name="Saada N."/>
            <person name="Tang L."/>
            <person name="Weissenberger G."/>
            <person name="Zhu Y."/>
            <person name="Hemphill L."/>
            <person name="Shang Y."/>
            <person name="Youmans B."/>
            <person name="Ayvaz T."/>
            <person name="Ross M."/>
            <person name="Santibanez J."/>
            <person name="Aqrawi P."/>
            <person name="Gross S."/>
            <person name="Joshi V."/>
            <person name="Fowler G."/>
            <person name="Nazareth L."/>
            <person name="Reid J."/>
            <person name="Worley K."/>
            <person name="Petrosino J."/>
            <person name="Highlander S."/>
            <person name="Gibbs R."/>
        </authorList>
    </citation>
    <scope>NUCLEOTIDE SEQUENCE [LARGE SCALE GENOMIC DNA]</scope>
    <source>
        <strain evidence="2 3">DSM 2778</strain>
    </source>
</reference>